<sequence>MSTYDKVLIRFGDLMLKGKNQKIFRERAIALLKQNTKHLNVALEKRHDRLFLVIQNEDLNAIEQALMHVTGIGSFSFVKSSEKDYDSIVLNAIQVIQNEVKAKKTFKVETKRTDKSLPHTSQEITQILSKGILKEVHELVTVDVRNPEVTLHVEINETEALIYLDSKKGLGGFPVGVAGRGLLLISGGIDSPVAGFLAMKQGVEVEGIHFESTPMTSIESAQKVIELAKKMSVYAYRQEFRLHMVPFFKLHQEIIARISPSYVITVMRRMFFRVSEKLAQKKHALVLITGESIGQVASQTLDSMHTIEAVTTIPIIRPLATTDKQDIIKLSKQIDTYDISIMPFEDCCTIYTPSGSSTKPNIKKALINEKFMVEYDKIIDEIVAQTKTFVITPNSDIRLEQHGFTVTEAWEAMHDHIEGQ</sequence>
<dbReference type="PROSITE" id="PS51165">
    <property type="entry name" value="THUMP"/>
    <property type="match status" value="1"/>
</dbReference>
<comment type="pathway">
    <text evidence="9">Cofactor biosynthesis; thiamine diphosphate biosynthesis.</text>
</comment>
<dbReference type="EC" id="2.8.1.4" evidence="9"/>
<protein>
    <recommendedName>
        <fullName evidence="9">Probable tRNA sulfurtransferase</fullName>
        <ecNumber evidence="9">2.8.1.4</ecNumber>
    </recommendedName>
    <alternativeName>
        <fullName evidence="9">Sulfur carrier protein ThiS sulfurtransferase</fullName>
    </alternativeName>
    <alternativeName>
        <fullName evidence="9">Thiamine biosynthesis protein ThiI</fullName>
    </alternativeName>
    <alternativeName>
        <fullName evidence="9">tRNA 4-thiouridine synthase</fullName>
    </alternativeName>
</protein>
<evidence type="ECO:0000256" key="4">
    <source>
        <dbReference type="ARBA" id="ARBA00022679"/>
    </source>
</evidence>
<dbReference type="InterPro" id="IPR049961">
    <property type="entry name" value="ThiI_N"/>
</dbReference>
<evidence type="ECO:0000259" key="10">
    <source>
        <dbReference type="PROSITE" id="PS51165"/>
    </source>
</evidence>
<dbReference type="InterPro" id="IPR049962">
    <property type="entry name" value="THUMP_ThiI"/>
</dbReference>
<keyword evidence="12" id="KW-1185">Reference proteome</keyword>
<feature type="binding site" evidence="9">
    <location>
        <begin position="184"/>
        <end position="185"/>
    </location>
    <ligand>
        <name>ATP</name>
        <dbReference type="ChEBI" id="CHEBI:30616"/>
    </ligand>
</feature>
<keyword evidence="6 9" id="KW-0067">ATP-binding</keyword>
<dbReference type="InterPro" id="IPR054173">
    <property type="entry name" value="ThiI_fer"/>
</dbReference>
<comment type="similarity">
    <text evidence="9">Belongs to the ThiI family.</text>
</comment>
<dbReference type="CDD" id="cd01712">
    <property type="entry name" value="PPase_ThiI"/>
    <property type="match status" value="1"/>
</dbReference>
<evidence type="ECO:0000256" key="9">
    <source>
        <dbReference type="HAMAP-Rule" id="MF_00021"/>
    </source>
</evidence>
<evidence type="ECO:0000256" key="2">
    <source>
        <dbReference type="ARBA" id="ARBA00022490"/>
    </source>
</evidence>
<evidence type="ECO:0000256" key="6">
    <source>
        <dbReference type="ARBA" id="ARBA00022840"/>
    </source>
</evidence>
<dbReference type="InterPro" id="IPR003720">
    <property type="entry name" value="tRNA_STrfase"/>
</dbReference>
<comment type="function">
    <text evidence="9">Catalyzes the ATP-dependent transfer of a sulfur to tRNA to produce 4-thiouridine in position 8 of tRNAs, which functions as a near-UV photosensor. Also catalyzes the transfer of sulfur to the sulfur carrier protein ThiS, forming ThiS-thiocarboxylate. This is a step in the synthesis of thiazole, in the thiamine biosynthesis pathway. The sulfur is donated as persulfide by IscS.</text>
</comment>
<comment type="catalytic activity">
    <reaction evidence="9">
        <text>[ThiI sulfur-carrier protein]-S-sulfanyl-L-cysteine + a uridine in tRNA + 2 reduced [2Fe-2S]-[ferredoxin] + ATP + H(+) = [ThiI sulfur-carrier protein]-L-cysteine + a 4-thiouridine in tRNA + 2 oxidized [2Fe-2S]-[ferredoxin] + AMP + diphosphate</text>
        <dbReference type="Rhea" id="RHEA:24176"/>
        <dbReference type="Rhea" id="RHEA-COMP:10000"/>
        <dbReference type="Rhea" id="RHEA-COMP:10001"/>
        <dbReference type="Rhea" id="RHEA-COMP:13337"/>
        <dbReference type="Rhea" id="RHEA-COMP:13338"/>
        <dbReference type="Rhea" id="RHEA-COMP:13339"/>
        <dbReference type="Rhea" id="RHEA-COMP:13340"/>
        <dbReference type="ChEBI" id="CHEBI:15378"/>
        <dbReference type="ChEBI" id="CHEBI:29950"/>
        <dbReference type="ChEBI" id="CHEBI:30616"/>
        <dbReference type="ChEBI" id="CHEBI:33019"/>
        <dbReference type="ChEBI" id="CHEBI:33737"/>
        <dbReference type="ChEBI" id="CHEBI:33738"/>
        <dbReference type="ChEBI" id="CHEBI:61963"/>
        <dbReference type="ChEBI" id="CHEBI:65315"/>
        <dbReference type="ChEBI" id="CHEBI:136798"/>
        <dbReference type="ChEBI" id="CHEBI:456215"/>
        <dbReference type="EC" id="2.8.1.4"/>
    </reaction>
</comment>
<dbReference type="InterPro" id="IPR004114">
    <property type="entry name" value="THUMP_dom"/>
</dbReference>
<dbReference type="SUPFAM" id="SSF143437">
    <property type="entry name" value="THUMP domain-like"/>
    <property type="match status" value="1"/>
</dbReference>
<evidence type="ECO:0000256" key="8">
    <source>
        <dbReference type="ARBA" id="ARBA00022977"/>
    </source>
</evidence>
<name>A0ABT2Y7T2_9MOLU</name>
<dbReference type="Proteomes" id="UP001177160">
    <property type="component" value="Unassembled WGS sequence"/>
</dbReference>
<keyword evidence="2 9" id="KW-0963">Cytoplasm</keyword>
<keyword evidence="3 9" id="KW-0820">tRNA-binding</keyword>
<dbReference type="HAMAP" id="MF_00021">
    <property type="entry name" value="ThiI"/>
    <property type="match status" value="1"/>
</dbReference>
<feature type="domain" description="THUMP" evidence="10">
    <location>
        <begin position="60"/>
        <end position="166"/>
    </location>
</feature>
<dbReference type="Pfam" id="PF02568">
    <property type="entry name" value="ThiI"/>
    <property type="match status" value="1"/>
</dbReference>
<keyword evidence="8 9" id="KW-0784">Thiamine biosynthesis</keyword>
<comment type="catalytic activity">
    <reaction evidence="9">
        <text>[ThiS sulfur-carrier protein]-C-terminal Gly-Gly-AMP + S-sulfanyl-L-cysteinyl-[cysteine desulfurase] + AH2 = [ThiS sulfur-carrier protein]-C-terminal-Gly-aminoethanethioate + L-cysteinyl-[cysteine desulfurase] + A + AMP + 2 H(+)</text>
        <dbReference type="Rhea" id="RHEA:43340"/>
        <dbReference type="Rhea" id="RHEA-COMP:12157"/>
        <dbReference type="Rhea" id="RHEA-COMP:12158"/>
        <dbReference type="Rhea" id="RHEA-COMP:12910"/>
        <dbReference type="Rhea" id="RHEA-COMP:19908"/>
        <dbReference type="ChEBI" id="CHEBI:13193"/>
        <dbReference type="ChEBI" id="CHEBI:15378"/>
        <dbReference type="ChEBI" id="CHEBI:17499"/>
        <dbReference type="ChEBI" id="CHEBI:29950"/>
        <dbReference type="ChEBI" id="CHEBI:61963"/>
        <dbReference type="ChEBI" id="CHEBI:90618"/>
        <dbReference type="ChEBI" id="CHEBI:232372"/>
        <dbReference type="ChEBI" id="CHEBI:456215"/>
    </reaction>
</comment>
<organism evidence="11 12">
    <name type="scientific">Paracholeplasma manati</name>
    <dbReference type="NCBI Taxonomy" id="591373"/>
    <lineage>
        <taxon>Bacteria</taxon>
        <taxon>Bacillati</taxon>
        <taxon>Mycoplasmatota</taxon>
        <taxon>Mollicutes</taxon>
        <taxon>Acholeplasmatales</taxon>
        <taxon>Acholeplasmataceae</taxon>
        <taxon>Paracholeplasma</taxon>
    </lineage>
</organism>
<dbReference type="PANTHER" id="PTHR43209">
    <property type="entry name" value="TRNA SULFURTRANSFERASE"/>
    <property type="match status" value="1"/>
</dbReference>
<dbReference type="Gene3D" id="3.40.50.620">
    <property type="entry name" value="HUPs"/>
    <property type="match status" value="1"/>
</dbReference>
<evidence type="ECO:0000313" key="12">
    <source>
        <dbReference type="Proteomes" id="UP001177160"/>
    </source>
</evidence>
<evidence type="ECO:0000256" key="1">
    <source>
        <dbReference type="ARBA" id="ARBA00004496"/>
    </source>
</evidence>
<dbReference type="CDD" id="cd11716">
    <property type="entry name" value="THUMP_ThiI"/>
    <property type="match status" value="1"/>
</dbReference>
<dbReference type="SUPFAM" id="SSF52402">
    <property type="entry name" value="Adenine nucleotide alpha hydrolases-like"/>
    <property type="match status" value="1"/>
</dbReference>
<evidence type="ECO:0000256" key="5">
    <source>
        <dbReference type="ARBA" id="ARBA00022741"/>
    </source>
</evidence>
<keyword evidence="5 9" id="KW-0547">Nucleotide-binding</keyword>
<dbReference type="RefSeq" id="WP_263608994.1">
    <property type="nucleotide sequence ID" value="NZ_JAOVQM010000010.1"/>
</dbReference>
<proteinExistence type="inferred from homology"/>
<evidence type="ECO:0000256" key="3">
    <source>
        <dbReference type="ARBA" id="ARBA00022555"/>
    </source>
</evidence>
<gene>
    <name evidence="9 11" type="primary">thiI</name>
    <name evidence="11" type="ORF">N7548_08235</name>
</gene>
<feature type="binding site" evidence="9">
    <location>
        <position position="299"/>
    </location>
    <ligand>
        <name>ATP</name>
        <dbReference type="ChEBI" id="CHEBI:30616"/>
    </ligand>
</feature>
<dbReference type="InterPro" id="IPR050102">
    <property type="entry name" value="tRNA_sulfurtransferase_ThiI"/>
</dbReference>
<dbReference type="Gene3D" id="3.30.2130.30">
    <property type="match status" value="1"/>
</dbReference>
<dbReference type="Pfam" id="PF02926">
    <property type="entry name" value="THUMP"/>
    <property type="match status" value="1"/>
</dbReference>
<dbReference type="EMBL" id="JAOVQM010000010">
    <property type="protein sequence ID" value="MCV2232805.1"/>
    <property type="molecule type" value="Genomic_DNA"/>
</dbReference>
<keyword evidence="4 9" id="KW-0808">Transferase</keyword>
<dbReference type="GO" id="GO:0140741">
    <property type="term" value="F:tRNA-uracil-4 sulfurtransferase activity"/>
    <property type="evidence" value="ECO:0007669"/>
    <property type="project" value="UniProtKB-EC"/>
</dbReference>
<reference evidence="11" key="1">
    <citation type="submission" date="2022-09" db="EMBL/GenBank/DDBJ databases">
        <title>Novel Mycoplasma species identified in domestic and wild animals.</title>
        <authorList>
            <person name="Volokhov D.V."/>
            <person name="Furtak V.A."/>
            <person name="Zagorodnyaya T.A."/>
        </authorList>
    </citation>
    <scope>NUCLEOTIDE SEQUENCE</scope>
    <source>
        <strain evidence="11">Oakley</strain>
    </source>
</reference>
<evidence type="ECO:0000313" key="11">
    <source>
        <dbReference type="EMBL" id="MCV2232805.1"/>
    </source>
</evidence>
<evidence type="ECO:0000256" key="7">
    <source>
        <dbReference type="ARBA" id="ARBA00022884"/>
    </source>
</evidence>
<dbReference type="SMART" id="SM00981">
    <property type="entry name" value="THUMP"/>
    <property type="match status" value="1"/>
</dbReference>
<keyword evidence="7 9" id="KW-0694">RNA-binding</keyword>
<accession>A0ABT2Y7T2</accession>
<comment type="caution">
    <text evidence="11">The sequence shown here is derived from an EMBL/GenBank/DDBJ whole genome shotgun (WGS) entry which is preliminary data.</text>
</comment>
<dbReference type="PANTHER" id="PTHR43209:SF1">
    <property type="entry name" value="TRNA SULFURTRANSFERASE"/>
    <property type="match status" value="1"/>
</dbReference>
<dbReference type="NCBIfam" id="TIGR00342">
    <property type="entry name" value="tRNA uracil 4-sulfurtransferase ThiI"/>
    <property type="match status" value="1"/>
</dbReference>
<dbReference type="InterPro" id="IPR020536">
    <property type="entry name" value="ThiI_AANH"/>
</dbReference>
<feature type="binding site" evidence="9">
    <location>
        <position position="290"/>
    </location>
    <ligand>
        <name>ATP</name>
        <dbReference type="ChEBI" id="CHEBI:30616"/>
    </ligand>
</feature>
<feature type="binding site" evidence="9">
    <location>
        <position position="268"/>
    </location>
    <ligand>
        <name>ATP</name>
        <dbReference type="ChEBI" id="CHEBI:30616"/>
    </ligand>
</feature>
<dbReference type="Pfam" id="PF22025">
    <property type="entry name" value="ThiI_fer"/>
    <property type="match status" value="1"/>
</dbReference>
<comment type="subcellular location">
    <subcellularLocation>
        <location evidence="1 9">Cytoplasm</location>
    </subcellularLocation>
</comment>
<feature type="binding site" evidence="9">
    <location>
        <begin position="209"/>
        <end position="210"/>
    </location>
    <ligand>
        <name>ATP</name>
        <dbReference type="ChEBI" id="CHEBI:30616"/>
    </ligand>
</feature>
<dbReference type="InterPro" id="IPR014729">
    <property type="entry name" value="Rossmann-like_a/b/a_fold"/>
</dbReference>